<evidence type="ECO:0000313" key="3">
    <source>
        <dbReference type="EMBL" id="JAV39275.1"/>
    </source>
</evidence>
<accession>A0A250Y6P4</accession>
<feature type="domain" description="HAT C-terminal dimerisation" evidence="2">
    <location>
        <begin position="964"/>
        <end position="1044"/>
    </location>
</feature>
<dbReference type="SUPFAM" id="SSF53098">
    <property type="entry name" value="Ribonuclease H-like"/>
    <property type="match status" value="1"/>
</dbReference>
<reference evidence="3" key="1">
    <citation type="journal article" date="2017" name="G3 (Bethesda)">
        <title>De Novo Genome and Transcriptome Assembly of the Canadian Beaver (Castor canadensis).</title>
        <authorList>
            <person name="Lok S."/>
            <person name="Paton T.A."/>
            <person name="Wang Z."/>
            <person name="Kaur G."/>
            <person name="Walker S."/>
            <person name="Yuen R.K."/>
            <person name="Sung W.W."/>
            <person name="Whitney J."/>
            <person name="Buchanan J.A."/>
            <person name="Trost B."/>
            <person name="Singh N."/>
            <person name="Apresto B."/>
            <person name="Chen N."/>
            <person name="Coole M."/>
            <person name="Dawson T.J."/>
            <person name="Ho K.Y."/>
            <person name="Hu Z."/>
            <person name="Pullenayegum S."/>
            <person name="Samler K."/>
            <person name="Shipstone A."/>
            <person name="Tsoi F."/>
            <person name="Wang T."/>
            <person name="Pereira S.L."/>
            <person name="Rostami P."/>
            <person name="Ryan C.A."/>
            <person name="Tong A.H."/>
            <person name="Ng K."/>
            <person name="Sundaravadanam Y."/>
            <person name="Simpson J.T."/>
            <person name="Lim B.K."/>
            <person name="Engstrom M.D."/>
            <person name="Dutton C.J."/>
            <person name="Kerr K.C."/>
            <person name="Franke M."/>
            <person name="Rapley W."/>
            <person name="Wintle R.F."/>
            <person name="Scherer S.W."/>
        </authorList>
    </citation>
    <scope>NUCLEOTIDE SEQUENCE</scope>
    <source>
        <strain evidence="3">ROM106880</strain>
        <tissue evidence="3">Muscle</tissue>
    </source>
</reference>
<dbReference type="GO" id="GO:0006357">
    <property type="term" value="P:regulation of transcription by RNA polymerase II"/>
    <property type="evidence" value="ECO:0007669"/>
    <property type="project" value="TreeGrafter"/>
</dbReference>
<dbReference type="EMBL" id="GFFV01000670">
    <property type="protein sequence ID" value="JAV39275.1"/>
    <property type="molecule type" value="Transcribed_RNA"/>
</dbReference>
<feature type="region of interest" description="Disordered" evidence="1">
    <location>
        <begin position="898"/>
        <end position="920"/>
    </location>
</feature>
<name>A0A250Y6P4_CASCN</name>
<dbReference type="InterPro" id="IPR052865">
    <property type="entry name" value="Zinc_finger_BED"/>
</dbReference>
<protein>
    <submittedName>
        <fullName evidence="3">ZBED6 C-terminal-like protein</fullName>
    </submittedName>
</protein>
<dbReference type="PANTHER" id="PTHR47241">
    <property type="entry name" value="FINGER PROTEIN, PUTATIVE-RELATED"/>
    <property type="match status" value="1"/>
</dbReference>
<organism evidence="3">
    <name type="scientific">Castor canadensis</name>
    <name type="common">American beaver</name>
    <dbReference type="NCBI Taxonomy" id="51338"/>
    <lineage>
        <taxon>Eukaryota</taxon>
        <taxon>Metazoa</taxon>
        <taxon>Chordata</taxon>
        <taxon>Craniata</taxon>
        <taxon>Vertebrata</taxon>
        <taxon>Euteleostomi</taxon>
        <taxon>Mammalia</taxon>
        <taxon>Eutheria</taxon>
        <taxon>Euarchontoglires</taxon>
        <taxon>Glires</taxon>
        <taxon>Rodentia</taxon>
        <taxon>Castorimorpha</taxon>
        <taxon>Castoridae</taxon>
        <taxon>Castor</taxon>
    </lineage>
</organism>
<feature type="compositionally biased region" description="Basic residues" evidence="1">
    <location>
        <begin position="83"/>
        <end position="98"/>
    </location>
</feature>
<feature type="region of interest" description="Disordered" evidence="1">
    <location>
        <begin position="389"/>
        <end position="444"/>
    </location>
</feature>
<dbReference type="InterPro" id="IPR008906">
    <property type="entry name" value="HATC_C_dom"/>
</dbReference>
<gene>
    <name evidence="3" type="primary">ZBED6CL</name>
</gene>
<dbReference type="AlphaFoldDB" id="A0A250Y6P4"/>
<feature type="region of interest" description="Disordered" evidence="1">
    <location>
        <begin position="148"/>
        <end position="211"/>
    </location>
</feature>
<dbReference type="PANTHER" id="PTHR47241:SF3">
    <property type="entry name" value="HAT C-TERMINAL DIMERISATION DOMAIN-CONTAINING PROTEIN"/>
    <property type="match status" value="1"/>
</dbReference>
<dbReference type="GO" id="GO:0046983">
    <property type="term" value="F:protein dimerization activity"/>
    <property type="evidence" value="ECO:0007669"/>
    <property type="project" value="InterPro"/>
</dbReference>
<feature type="region of interest" description="Disordered" evidence="1">
    <location>
        <begin position="1"/>
        <end position="67"/>
    </location>
</feature>
<sequence length="1068" mass="117342">MEDIKSTPRRQIPPGSVGQEPRVNANSPVTRHKSPAATLACPRPDFNTRATNTPHEPGGAARESLPETEVKLEFLDLEEKTCSGHRRKIRSSGSKKKRERDLSLQRSSPCPLPNGTLIPSPDVDQVFLEKQVEGALGLPVCVGKRKTRSLGRSGLHPATSRAKCRTSSGQSKLKGDSGAHGCKLVPGQEPPVRPEKRKVSRQKACGWREEGDKTGKKARTLRCSASCTPSASALGQPPQVAGEDRLDRVEVNQPKENDEAREADILMAHLARDGRHLKKWKKKHLLPGMREKVGSQQSLQEPPCLRKLVRDIKAETQDLDSVPHSLGPLHTAGPKPILDIRQFFTVDLKNTCRIICALCHTGVKRSRTMGWSRVSGLVRHLASKHGLEWERRPAVGSPSEGAGEVEQAQQKALPTGAATLASGELPDTAPLGSSSNRELALGGPEQLLPVPPPLAISPVADKQSGAYAPSQPCTQAWNHSIAELLCSLTLPLSFVSSQPFRRFMAQVDPCYHLPSPGFFSDKALPLLHEAMGEQVLQEMQWAEGGHIHLTTSMMTQDSLVNYVAITAHWVLTQKYSRSVTSGSLRKRAVLWVRGLPLERAAEDRQPELLEQISLWLCRSSLRAGFLVSGGCPSLEQAVRAEGYNHIPCFAHCLDSLVSDFLCHHNSVQIILGTARAIFSHFQGSPEARRLLSQLQQQCGLPAQQPFEELSDHWVSAYRLMEWVVEQQQALQVYAERQQPGKASTALSTMFWSLADSLVKLLQPFQMVVCEASTAQASLSQVLPQLRYLHIFLEQVHRHFMEQSGGEVGVALRLAEGLALQLSTDCQLSELFHREEFVLATLLDPRFKGKVEAILPVGADIDHWKQVLVYKVKEIMVSEYSLPAFGTMQSARGIRVGTTRIGRSPGAKGKGQKEPLQGSGDSSSFLLVQREKSLLEQLESVGLLASEKSGASLSTENHLASVMVRKYLRENETIGAQEDPLAYWEKKREAWPALARLASIYLSCPPTGAFCEGVFTSLNSPTITEPNPPLKVETIEHLLFLKTNLESFPHYTPPPLVSSTGPAEGEQTL</sequence>
<dbReference type="InterPro" id="IPR012337">
    <property type="entry name" value="RNaseH-like_sf"/>
</dbReference>
<dbReference type="Pfam" id="PF05699">
    <property type="entry name" value="Dimer_Tnp_hAT"/>
    <property type="match status" value="1"/>
</dbReference>
<feature type="region of interest" description="Disordered" evidence="1">
    <location>
        <begin position="81"/>
        <end position="116"/>
    </location>
</feature>
<evidence type="ECO:0000259" key="2">
    <source>
        <dbReference type="Pfam" id="PF05699"/>
    </source>
</evidence>
<evidence type="ECO:0000256" key="1">
    <source>
        <dbReference type="SAM" id="MobiDB-lite"/>
    </source>
</evidence>
<proteinExistence type="predicted"/>